<evidence type="ECO:0000256" key="6">
    <source>
        <dbReference type="ARBA" id="ARBA00023157"/>
    </source>
</evidence>
<dbReference type="GO" id="GO:0009897">
    <property type="term" value="C:external side of plasma membrane"/>
    <property type="evidence" value="ECO:0007669"/>
    <property type="project" value="TreeGrafter"/>
</dbReference>
<evidence type="ECO:0008006" key="14">
    <source>
        <dbReference type="Google" id="ProtNLM"/>
    </source>
</evidence>
<dbReference type="Pfam" id="PF21604">
    <property type="entry name" value="CRLF2_D1"/>
    <property type="match status" value="1"/>
</dbReference>
<keyword evidence="4 8" id="KW-1133">Transmembrane helix</keyword>
<dbReference type="InterPro" id="IPR048648">
    <property type="entry name" value="CRLF2-like_D2"/>
</dbReference>
<keyword evidence="6" id="KW-1015">Disulfide bond</keyword>
<dbReference type="GO" id="GO:0004896">
    <property type="term" value="F:cytokine receptor activity"/>
    <property type="evidence" value="ECO:0007669"/>
    <property type="project" value="TreeGrafter"/>
</dbReference>
<dbReference type="Pfam" id="PF21605">
    <property type="entry name" value="CRLF2-like_D2"/>
    <property type="match status" value="1"/>
</dbReference>
<feature type="domain" description="Cytokine receptor-like factor 2-like D2" evidence="11">
    <location>
        <begin position="156"/>
        <end position="206"/>
    </location>
</feature>
<reference evidence="13" key="1">
    <citation type="submission" date="2018-10" db="EMBL/GenBank/DDBJ databases">
        <title>Improved assembly of the deer mouse Peromyscus maniculatus genome.</title>
        <authorList>
            <person name="Lassance J.-M."/>
            <person name="Hoekstra H.E."/>
        </authorList>
    </citation>
    <scope>NUCLEOTIDE SEQUENCE [LARGE SCALE GENOMIC DNA]</scope>
</reference>
<feature type="chain" id="PRO_5034568025" description="Cytokine receptor-like factor 2" evidence="9">
    <location>
        <begin position="21"/>
        <end position="360"/>
    </location>
</feature>
<comment type="subcellular location">
    <subcellularLocation>
        <location evidence="1">Membrane</location>
        <topology evidence="1">Single-pass membrane protein</topology>
    </subcellularLocation>
</comment>
<dbReference type="SUPFAM" id="SSF49265">
    <property type="entry name" value="Fibronectin type III"/>
    <property type="match status" value="1"/>
</dbReference>
<name>A0A8C8UGG1_PERMB</name>
<keyword evidence="2 8" id="KW-0812">Transmembrane</keyword>
<evidence type="ECO:0000256" key="9">
    <source>
        <dbReference type="SAM" id="SignalP"/>
    </source>
</evidence>
<feature type="signal peptide" evidence="9">
    <location>
        <begin position="1"/>
        <end position="20"/>
    </location>
</feature>
<protein>
    <recommendedName>
        <fullName evidence="14">Cytokine receptor-like factor 2</fullName>
    </recommendedName>
</protein>
<dbReference type="InterPro" id="IPR048651">
    <property type="entry name" value="CRLF2-like_D1"/>
</dbReference>
<dbReference type="InterPro" id="IPR036116">
    <property type="entry name" value="FN3_sf"/>
</dbReference>
<dbReference type="InterPro" id="IPR013783">
    <property type="entry name" value="Ig-like_fold"/>
</dbReference>
<evidence type="ECO:0000256" key="8">
    <source>
        <dbReference type="SAM" id="Phobius"/>
    </source>
</evidence>
<evidence type="ECO:0000256" key="7">
    <source>
        <dbReference type="ARBA" id="ARBA00023170"/>
    </source>
</evidence>
<evidence type="ECO:0000256" key="5">
    <source>
        <dbReference type="ARBA" id="ARBA00023136"/>
    </source>
</evidence>
<evidence type="ECO:0000256" key="2">
    <source>
        <dbReference type="ARBA" id="ARBA00022692"/>
    </source>
</evidence>
<dbReference type="PANTHER" id="PTHR23037">
    <property type="entry name" value="CYTOKINE RECEPTOR"/>
    <property type="match status" value="1"/>
</dbReference>
<feature type="domain" description="Cytokine receptor-like factor 2-like D1" evidence="10">
    <location>
        <begin position="39"/>
        <end position="88"/>
    </location>
</feature>
<evidence type="ECO:0000259" key="11">
    <source>
        <dbReference type="Pfam" id="PF21605"/>
    </source>
</evidence>
<dbReference type="PANTHER" id="PTHR23037:SF35">
    <property type="entry name" value="FIBRONECTIN TYPE-III DOMAIN-CONTAINING PROTEIN"/>
    <property type="match status" value="1"/>
</dbReference>
<evidence type="ECO:0000259" key="10">
    <source>
        <dbReference type="Pfam" id="PF21604"/>
    </source>
</evidence>
<reference evidence="12" key="2">
    <citation type="submission" date="2025-08" db="UniProtKB">
        <authorList>
            <consortium name="Ensembl"/>
        </authorList>
    </citation>
    <scope>IDENTIFICATION</scope>
</reference>
<dbReference type="Proteomes" id="UP000694547">
    <property type="component" value="Unassembled WGS sequence"/>
</dbReference>
<proteinExistence type="predicted"/>
<evidence type="ECO:0000256" key="4">
    <source>
        <dbReference type="ARBA" id="ARBA00022989"/>
    </source>
</evidence>
<organism evidence="12 13">
    <name type="scientific">Peromyscus maniculatus bairdii</name>
    <name type="common">Prairie deer mouse</name>
    <dbReference type="NCBI Taxonomy" id="230844"/>
    <lineage>
        <taxon>Eukaryota</taxon>
        <taxon>Metazoa</taxon>
        <taxon>Chordata</taxon>
        <taxon>Craniata</taxon>
        <taxon>Vertebrata</taxon>
        <taxon>Euteleostomi</taxon>
        <taxon>Mammalia</taxon>
        <taxon>Eutheria</taxon>
        <taxon>Euarchontoglires</taxon>
        <taxon>Glires</taxon>
        <taxon>Rodentia</taxon>
        <taxon>Myomorpha</taxon>
        <taxon>Muroidea</taxon>
        <taxon>Cricetidae</taxon>
        <taxon>Neotominae</taxon>
        <taxon>Peromyscus</taxon>
    </lineage>
</organism>
<dbReference type="Gene3D" id="2.60.40.10">
    <property type="entry name" value="Immunoglobulins"/>
    <property type="match status" value="2"/>
</dbReference>
<evidence type="ECO:0000313" key="13">
    <source>
        <dbReference type="Proteomes" id="UP000694547"/>
    </source>
</evidence>
<keyword evidence="7" id="KW-0675">Receptor</keyword>
<keyword evidence="3 9" id="KW-0732">Signal</keyword>
<keyword evidence="13" id="KW-1185">Reference proteome</keyword>
<keyword evidence="5 8" id="KW-0472">Membrane</keyword>
<reference evidence="12" key="3">
    <citation type="submission" date="2025-09" db="UniProtKB">
        <authorList>
            <consortium name="Ensembl"/>
        </authorList>
    </citation>
    <scope>IDENTIFICATION</scope>
</reference>
<accession>A0A8C8UGG1</accession>
<evidence type="ECO:0000256" key="1">
    <source>
        <dbReference type="ARBA" id="ARBA00004167"/>
    </source>
</evidence>
<dbReference type="GeneTree" id="ENSGT00510000049974"/>
<dbReference type="Ensembl" id="ENSPEMT00000039689.1">
    <property type="protein sequence ID" value="ENSPEMP00000031485.1"/>
    <property type="gene ID" value="ENSPEMG00000029380.1"/>
</dbReference>
<evidence type="ECO:0000313" key="12">
    <source>
        <dbReference type="Ensembl" id="ENSPEMP00000031485.1"/>
    </source>
</evidence>
<sequence length="360" mass="39532">MSVPTWSVAVILLLAGCSVASDVTGHMPPGDDFRVSIICFNLDTMEVTWDPAYHVGANLSLDFRYNLDPLQHCPRYVLSAGVTSGCVFPARRARLEVHIRKGKVLVYTQKRLATAFLKPRPPGNMTFHSALLSPLPWARSVRETESQHRPMPRPQTSSTKNTCNVTVAGVDLRRCYDFRARVTTEESMYGHETHPSDWTPVTHWRAAGRAGDSAGGRVGSPGPPAPAFPKLLAACSILTLLTSLLLLLSLWRLRRSGVKNVLMPCVPDPKGSFPGLFEKHGGDFQEWINDTQHVTLMAKPEVCDPTEEALVLEHHGKGEEPEWDKDAGIPGLPREGLRGGDLVSVGGVTFMMDSDAYMTL</sequence>
<feature type="transmembrane region" description="Helical" evidence="8">
    <location>
        <begin position="231"/>
        <end position="253"/>
    </location>
</feature>
<dbReference type="AlphaFoldDB" id="A0A8C8UGG1"/>
<evidence type="ECO:0000256" key="3">
    <source>
        <dbReference type="ARBA" id="ARBA00022729"/>
    </source>
</evidence>